<evidence type="ECO:0000313" key="1">
    <source>
        <dbReference type="EMBL" id="KAK4219605.1"/>
    </source>
</evidence>
<keyword evidence="1" id="KW-0687">Ribonucleoprotein</keyword>
<dbReference type="InterPro" id="IPR024388">
    <property type="entry name" value="Ribosomal_mL58"/>
</dbReference>
<accession>A0AAN6YKS7</accession>
<organism evidence="1 2">
    <name type="scientific">Rhypophila decipiens</name>
    <dbReference type="NCBI Taxonomy" id="261697"/>
    <lineage>
        <taxon>Eukaryota</taxon>
        <taxon>Fungi</taxon>
        <taxon>Dikarya</taxon>
        <taxon>Ascomycota</taxon>
        <taxon>Pezizomycotina</taxon>
        <taxon>Sordariomycetes</taxon>
        <taxon>Sordariomycetidae</taxon>
        <taxon>Sordariales</taxon>
        <taxon>Naviculisporaceae</taxon>
        <taxon>Rhypophila</taxon>
    </lineage>
</organism>
<dbReference type="EMBL" id="MU858047">
    <property type="protein sequence ID" value="KAK4219605.1"/>
    <property type="molecule type" value="Genomic_DNA"/>
</dbReference>
<reference evidence="1" key="2">
    <citation type="submission" date="2023-05" db="EMBL/GenBank/DDBJ databases">
        <authorList>
            <consortium name="Lawrence Berkeley National Laboratory"/>
            <person name="Steindorff A."/>
            <person name="Hensen N."/>
            <person name="Bonometti L."/>
            <person name="Westerberg I."/>
            <person name="Brannstrom I.O."/>
            <person name="Guillou S."/>
            <person name="Cros-Aarteil S."/>
            <person name="Calhoun S."/>
            <person name="Haridas S."/>
            <person name="Kuo A."/>
            <person name="Mondo S."/>
            <person name="Pangilinan J."/>
            <person name="Riley R."/>
            <person name="Labutti K."/>
            <person name="Andreopoulos B."/>
            <person name="Lipzen A."/>
            <person name="Chen C."/>
            <person name="Yanf M."/>
            <person name="Daum C."/>
            <person name="Ng V."/>
            <person name="Clum A."/>
            <person name="Ohm R."/>
            <person name="Martin F."/>
            <person name="Silar P."/>
            <person name="Natvig D."/>
            <person name="Lalanne C."/>
            <person name="Gautier V."/>
            <person name="Ament-Velasquez S.L."/>
            <person name="Kruys A."/>
            <person name="Hutchinson M.I."/>
            <person name="Powell A.J."/>
            <person name="Barry K."/>
            <person name="Miller A.N."/>
            <person name="Grigoriev I.V."/>
            <person name="Debuchy R."/>
            <person name="Gladieux P."/>
            <person name="Thoren M.H."/>
            <person name="Johannesson H."/>
        </authorList>
    </citation>
    <scope>NUCLEOTIDE SEQUENCE</scope>
    <source>
        <strain evidence="1">PSN293</strain>
    </source>
</reference>
<dbReference type="Proteomes" id="UP001301769">
    <property type="component" value="Unassembled WGS sequence"/>
</dbReference>
<name>A0AAN6YKS7_9PEZI</name>
<dbReference type="PROSITE" id="PS51257">
    <property type="entry name" value="PROKAR_LIPOPROTEIN"/>
    <property type="match status" value="1"/>
</dbReference>
<dbReference type="GO" id="GO:0005762">
    <property type="term" value="C:mitochondrial large ribosomal subunit"/>
    <property type="evidence" value="ECO:0007669"/>
    <property type="project" value="TreeGrafter"/>
</dbReference>
<gene>
    <name evidence="1" type="ORF">QBC37DRAFT_108993</name>
</gene>
<sequence length="227" mass="25354">MEAQLTRRSATACSGLLSCSSRSSSGRLFAPSTKTVAVTSIRQKSSAARLRRALNIPPHPSFVLKDTSADRIIFNPPSSEASVFHTPFKFLPKSDPRRRQNIAELFKSQATGTEGTVATGSPSLDPARLPVVKKWAWEQKPHHVTAEQVAEIRRLRTEDPVTNSVHKLADKYNCSALFIRMCVQAPKEHKEKVKAEEDRIKARWGPIRSAARAERKRRIDMLFAGEL</sequence>
<keyword evidence="2" id="KW-1185">Reference proteome</keyword>
<reference evidence="1" key="1">
    <citation type="journal article" date="2023" name="Mol. Phylogenet. Evol.">
        <title>Genome-scale phylogeny and comparative genomics of the fungal order Sordariales.</title>
        <authorList>
            <person name="Hensen N."/>
            <person name="Bonometti L."/>
            <person name="Westerberg I."/>
            <person name="Brannstrom I.O."/>
            <person name="Guillou S."/>
            <person name="Cros-Aarteil S."/>
            <person name="Calhoun S."/>
            <person name="Haridas S."/>
            <person name="Kuo A."/>
            <person name="Mondo S."/>
            <person name="Pangilinan J."/>
            <person name="Riley R."/>
            <person name="LaButti K."/>
            <person name="Andreopoulos B."/>
            <person name="Lipzen A."/>
            <person name="Chen C."/>
            <person name="Yan M."/>
            <person name="Daum C."/>
            <person name="Ng V."/>
            <person name="Clum A."/>
            <person name="Steindorff A."/>
            <person name="Ohm R.A."/>
            <person name="Martin F."/>
            <person name="Silar P."/>
            <person name="Natvig D.O."/>
            <person name="Lalanne C."/>
            <person name="Gautier V."/>
            <person name="Ament-Velasquez S.L."/>
            <person name="Kruys A."/>
            <person name="Hutchinson M.I."/>
            <person name="Powell A.J."/>
            <person name="Barry K."/>
            <person name="Miller A.N."/>
            <person name="Grigoriev I.V."/>
            <person name="Debuchy R."/>
            <person name="Gladieux P."/>
            <person name="Hiltunen Thoren M."/>
            <person name="Johannesson H."/>
        </authorList>
    </citation>
    <scope>NUCLEOTIDE SEQUENCE</scope>
    <source>
        <strain evidence="1">PSN293</strain>
    </source>
</reference>
<comment type="caution">
    <text evidence="1">The sequence shown here is derived from an EMBL/GenBank/DDBJ whole genome shotgun (WGS) entry which is preliminary data.</text>
</comment>
<keyword evidence="1" id="KW-0689">Ribosomal protein</keyword>
<evidence type="ECO:0000313" key="2">
    <source>
        <dbReference type="Proteomes" id="UP001301769"/>
    </source>
</evidence>
<protein>
    <submittedName>
        <fullName evidence="1">Mitochondrial ribosomal protein subunit L20-domain-containing protein</fullName>
    </submittedName>
</protein>
<dbReference type="PANTHER" id="PTHR28266">
    <property type="entry name" value="54S RIBOSOMAL PROTEIN L20, MITOCHONDRIAL"/>
    <property type="match status" value="1"/>
</dbReference>
<dbReference type="GO" id="GO:0003735">
    <property type="term" value="F:structural constituent of ribosome"/>
    <property type="evidence" value="ECO:0007669"/>
    <property type="project" value="TreeGrafter"/>
</dbReference>
<dbReference type="PANTHER" id="PTHR28266:SF1">
    <property type="entry name" value="LARGE RIBOSOMAL SUBUNIT PROTEIN ML58"/>
    <property type="match status" value="1"/>
</dbReference>
<dbReference type="AlphaFoldDB" id="A0AAN6YKS7"/>
<dbReference type="Pfam" id="PF12824">
    <property type="entry name" value="MRP-L20"/>
    <property type="match status" value="1"/>
</dbReference>
<proteinExistence type="predicted"/>